<dbReference type="Pfam" id="PF04616">
    <property type="entry name" value="Glyco_hydro_43"/>
    <property type="match status" value="1"/>
</dbReference>
<evidence type="ECO:0000313" key="5">
    <source>
        <dbReference type="EMBL" id="KTB46601.1"/>
    </source>
</evidence>
<protein>
    <submittedName>
        <fullName evidence="5">Putative Arabinanase/levansucrase/invertase</fullName>
    </submittedName>
</protein>
<dbReference type="PANTHER" id="PTHR43817:SF1">
    <property type="entry name" value="HYDROLASE, FAMILY 43, PUTATIVE (AFU_ORTHOLOGUE AFUA_3G01660)-RELATED"/>
    <property type="match status" value="1"/>
</dbReference>
<evidence type="ECO:0000256" key="4">
    <source>
        <dbReference type="ARBA" id="ARBA00023295"/>
    </source>
</evidence>
<evidence type="ECO:0000256" key="2">
    <source>
        <dbReference type="ARBA" id="ARBA00022729"/>
    </source>
</evidence>
<comment type="similarity">
    <text evidence="1">Belongs to the glycosyl hydrolase 43 family.</text>
</comment>
<dbReference type="Proteomes" id="UP000054988">
    <property type="component" value="Unassembled WGS sequence"/>
</dbReference>
<dbReference type="AlphaFoldDB" id="A0A0W0GDE0"/>
<name>A0A0W0GDE0_MONRR</name>
<accession>A0A0W0GDE0</accession>
<comment type="caution">
    <text evidence="5">The sequence shown here is derived from an EMBL/GenBank/DDBJ whole genome shotgun (WGS) entry which is preliminary data.</text>
</comment>
<dbReference type="GO" id="GO:0005975">
    <property type="term" value="P:carbohydrate metabolic process"/>
    <property type="evidence" value="ECO:0007669"/>
    <property type="project" value="InterPro"/>
</dbReference>
<dbReference type="InterPro" id="IPR023296">
    <property type="entry name" value="Glyco_hydro_beta-prop_sf"/>
</dbReference>
<dbReference type="PANTHER" id="PTHR43817">
    <property type="entry name" value="GLYCOSYL HYDROLASE"/>
    <property type="match status" value="1"/>
</dbReference>
<dbReference type="GO" id="GO:0004553">
    <property type="term" value="F:hydrolase activity, hydrolyzing O-glycosyl compounds"/>
    <property type="evidence" value="ECO:0007669"/>
    <property type="project" value="InterPro"/>
</dbReference>
<dbReference type="SUPFAM" id="SSF75005">
    <property type="entry name" value="Arabinanase/levansucrase/invertase"/>
    <property type="match status" value="1"/>
</dbReference>
<keyword evidence="4" id="KW-0326">Glycosidase</keyword>
<sequence length="129" mass="13377">MSGLSMPLYSFSAKLDTLSTPAGMEITNVCGFRAQMNSATTVGNSVKISTPTLSWERIGANVNEGPAALYHGGRTFIVYSASNCAGTGYSLGRLELTGSNPLSASSWTKYGSPIFTGANGNNEVRAGPS</sequence>
<dbReference type="Gene3D" id="2.115.10.20">
    <property type="entry name" value="Glycosyl hydrolase domain, family 43"/>
    <property type="match status" value="1"/>
</dbReference>
<keyword evidence="2" id="KW-0732">Signal</keyword>
<evidence type="ECO:0000313" key="6">
    <source>
        <dbReference type="Proteomes" id="UP000054988"/>
    </source>
</evidence>
<reference evidence="5 6" key="1">
    <citation type="submission" date="2015-12" db="EMBL/GenBank/DDBJ databases">
        <title>Draft genome sequence of Moniliophthora roreri, the causal agent of frosty pod rot of cacao.</title>
        <authorList>
            <person name="Aime M.C."/>
            <person name="Diaz-Valderrama J.R."/>
            <person name="Kijpornyongpan T."/>
            <person name="Phillips-Mora W."/>
        </authorList>
    </citation>
    <scope>NUCLEOTIDE SEQUENCE [LARGE SCALE GENOMIC DNA]</scope>
    <source>
        <strain evidence="5 6">MCA 2952</strain>
    </source>
</reference>
<evidence type="ECO:0000256" key="3">
    <source>
        <dbReference type="ARBA" id="ARBA00022801"/>
    </source>
</evidence>
<proteinExistence type="inferred from homology"/>
<keyword evidence="3" id="KW-0378">Hydrolase</keyword>
<organism evidence="5 6">
    <name type="scientific">Moniliophthora roreri</name>
    <name type="common">Frosty pod rot fungus</name>
    <name type="synonym">Monilia roreri</name>
    <dbReference type="NCBI Taxonomy" id="221103"/>
    <lineage>
        <taxon>Eukaryota</taxon>
        <taxon>Fungi</taxon>
        <taxon>Dikarya</taxon>
        <taxon>Basidiomycota</taxon>
        <taxon>Agaricomycotina</taxon>
        <taxon>Agaricomycetes</taxon>
        <taxon>Agaricomycetidae</taxon>
        <taxon>Agaricales</taxon>
        <taxon>Marasmiineae</taxon>
        <taxon>Marasmiaceae</taxon>
        <taxon>Moniliophthora</taxon>
    </lineage>
</organism>
<dbReference type="EMBL" id="LATX01000313">
    <property type="protein sequence ID" value="KTB46601.1"/>
    <property type="molecule type" value="Genomic_DNA"/>
</dbReference>
<dbReference type="InterPro" id="IPR006710">
    <property type="entry name" value="Glyco_hydro_43"/>
</dbReference>
<evidence type="ECO:0000256" key="1">
    <source>
        <dbReference type="ARBA" id="ARBA00009865"/>
    </source>
</evidence>
<gene>
    <name evidence="5" type="ORF">WG66_822</name>
</gene>